<proteinExistence type="predicted"/>
<dbReference type="InterPro" id="IPR008254">
    <property type="entry name" value="Flavodoxin/NO_synth"/>
</dbReference>
<feature type="domain" description="Flavodoxin-like" evidence="2">
    <location>
        <begin position="3"/>
        <end position="168"/>
    </location>
</feature>
<dbReference type="Gene3D" id="3.40.50.360">
    <property type="match status" value="1"/>
</dbReference>
<dbReference type="EMBL" id="BAAAPU010000007">
    <property type="protein sequence ID" value="GAA1980517.1"/>
    <property type="molecule type" value="Genomic_DNA"/>
</dbReference>
<dbReference type="PROSITE" id="PS50206">
    <property type="entry name" value="RHODANESE_3"/>
    <property type="match status" value="1"/>
</dbReference>
<protein>
    <submittedName>
        <fullName evidence="3">Flavodoxin family protein</fullName>
    </submittedName>
</protein>
<sequence>MNVLIVHESLFGNTREVATAIAEGLRDRAQDGATEAADVRLVHVDDAPTTIGDDVDLLLVGGPTHAFSMTRPSTREDAQTKGATAAREGVREWIEAVTPRKGLPVVTFDTRIHVRMMPGSAAAAAAKALRHRGFDRVERGETFWVQDTAGPVVEGELDRARAWGATLATRVAHGVS</sequence>
<dbReference type="InterPro" id="IPR001763">
    <property type="entry name" value="Rhodanese-like_dom"/>
</dbReference>
<reference evidence="3 4" key="1">
    <citation type="journal article" date="2019" name="Int. J. Syst. Evol. Microbiol.">
        <title>The Global Catalogue of Microorganisms (GCM) 10K type strain sequencing project: providing services to taxonomists for standard genome sequencing and annotation.</title>
        <authorList>
            <consortium name="The Broad Institute Genomics Platform"/>
            <consortium name="The Broad Institute Genome Sequencing Center for Infectious Disease"/>
            <person name="Wu L."/>
            <person name="Ma J."/>
        </authorList>
    </citation>
    <scope>NUCLEOTIDE SEQUENCE [LARGE SCALE GENOMIC DNA]</scope>
    <source>
        <strain evidence="3 4">JCM 15628</strain>
    </source>
</reference>
<comment type="caution">
    <text evidence="3">The sequence shown here is derived from an EMBL/GenBank/DDBJ whole genome shotgun (WGS) entry which is preliminary data.</text>
</comment>
<evidence type="ECO:0000313" key="3">
    <source>
        <dbReference type="EMBL" id="GAA1980517.1"/>
    </source>
</evidence>
<accession>A0ABN2S5H9</accession>
<keyword evidence="4" id="KW-1185">Reference proteome</keyword>
<dbReference type="InterPro" id="IPR029039">
    <property type="entry name" value="Flavoprotein-like_sf"/>
</dbReference>
<evidence type="ECO:0000313" key="4">
    <source>
        <dbReference type="Proteomes" id="UP001500013"/>
    </source>
</evidence>
<organism evidence="3 4">
    <name type="scientific">Terrabacter lapilli</name>
    <dbReference type="NCBI Taxonomy" id="436231"/>
    <lineage>
        <taxon>Bacteria</taxon>
        <taxon>Bacillati</taxon>
        <taxon>Actinomycetota</taxon>
        <taxon>Actinomycetes</taxon>
        <taxon>Micrococcales</taxon>
        <taxon>Intrasporangiaceae</taxon>
        <taxon>Terrabacter</taxon>
    </lineage>
</organism>
<feature type="domain" description="Rhodanese" evidence="1">
    <location>
        <begin position="87"/>
        <end position="154"/>
    </location>
</feature>
<gene>
    <name evidence="3" type="ORF">GCM10009817_21860</name>
</gene>
<evidence type="ECO:0000259" key="2">
    <source>
        <dbReference type="PROSITE" id="PS50902"/>
    </source>
</evidence>
<dbReference type="PROSITE" id="PS50902">
    <property type="entry name" value="FLAVODOXIN_LIKE"/>
    <property type="match status" value="1"/>
</dbReference>
<dbReference type="SUPFAM" id="SSF52218">
    <property type="entry name" value="Flavoproteins"/>
    <property type="match status" value="1"/>
</dbReference>
<name>A0ABN2S5H9_9MICO</name>
<evidence type="ECO:0000259" key="1">
    <source>
        <dbReference type="PROSITE" id="PS50206"/>
    </source>
</evidence>
<dbReference type="Proteomes" id="UP001500013">
    <property type="component" value="Unassembled WGS sequence"/>
</dbReference>
<dbReference type="RefSeq" id="WP_344061877.1">
    <property type="nucleotide sequence ID" value="NZ_BAAAPU010000007.1"/>
</dbReference>